<dbReference type="InterPro" id="IPR014407">
    <property type="entry name" value="McrC_bac"/>
</dbReference>
<dbReference type="PANTHER" id="PTHR38733">
    <property type="entry name" value="PROTEIN MCRC"/>
    <property type="match status" value="1"/>
</dbReference>
<sequence>MLYASDLTRIEGAFDAFVEEDLAEIPDLIARLLAHAVEQRLRWNVSRGYQYRAQSLTRVRGRIDILKTEAQQLLSRGEVYCRFEELTTNTPRNRLVRAALDVLARLVCDRDLGRQCYSLAATLGRMGVIGLRPSRAELAQDQISRNDHHDRLMVALAKLAFDLALPTEEVGSTSMLAPERGDAWVRRLFEKAILGFARVELEPIGSSVRGGMYMDWQVSAETGGIADILPGMITDIIIDDPALGRRLVIDTKFTSVLGVSRFGGASLKSPYLYQMYAYLRSQEGRDPLWDQASGLFLHPAVDVRVRESVTIQRHAIAFATVDLAQGVQAIRRELRVILSGADPEGAYDRAN</sequence>
<protein>
    <submittedName>
        <fullName evidence="1">5-methylcytosine-specific restriction endonuclease system specificity protein McrC</fullName>
    </submittedName>
</protein>
<dbReference type="InterPro" id="IPR019292">
    <property type="entry name" value="McrC"/>
</dbReference>
<keyword evidence="1" id="KW-0378">Hydrolase</keyword>
<dbReference type="OrthoDB" id="5500856at2"/>
<dbReference type="GO" id="GO:0009307">
    <property type="term" value="P:DNA restriction-modification system"/>
    <property type="evidence" value="ECO:0007669"/>
    <property type="project" value="InterPro"/>
</dbReference>
<dbReference type="GO" id="GO:0004519">
    <property type="term" value="F:endonuclease activity"/>
    <property type="evidence" value="ECO:0007669"/>
    <property type="project" value="UniProtKB-KW"/>
</dbReference>
<dbReference type="Pfam" id="PF10117">
    <property type="entry name" value="McrBC"/>
    <property type="match status" value="1"/>
</dbReference>
<accession>A0A2N7VM43</accession>
<dbReference type="EMBL" id="PNYA01000016">
    <property type="protein sequence ID" value="PMS18185.1"/>
    <property type="molecule type" value="Genomic_DNA"/>
</dbReference>
<dbReference type="PIRSF" id="PIRSF003109">
    <property type="entry name" value="McrC"/>
    <property type="match status" value="1"/>
</dbReference>
<keyword evidence="2" id="KW-1185">Reference proteome</keyword>
<organism evidence="1 2">
    <name type="scientific">Trinickia dabaoshanensis</name>
    <dbReference type="NCBI Taxonomy" id="564714"/>
    <lineage>
        <taxon>Bacteria</taxon>
        <taxon>Pseudomonadati</taxon>
        <taxon>Pseudomonadota</taxon>
        <taxon>Betaproteobacteria</taxon>
        <taxon>Burkholderiales</taxon>
        <taxon>Burkholderiaceae</taxon>
        <taxon>Trinickia</taxon>
    </lineage>
</organism>
<evidence type="ECO:0000313" key="2">
    <source>
        <dbReference type="Proteomes" id="UP000235616"/>
    </source>
</evidence>
<dbReference type="Proteomes" id="UP000235616">
    <property type="component" value="Unassembled WGS sequence"/>
</dbReference>
<dbReference type="PANTHER" id="PTHR38733:SF1">
    <property type="entry name" value="TYPE IV METHYL-DIRECTED RESTRICTION ENZYME ECOKMCRBC"/>
    <property type="match status" value="1"/>
</dbReference>
<proteinExistence type="predicted"/>
<reference evidence="1 2" key="1">
    <citation type="submission" date="2018-01" db="EMBL/GenBank/DDBJ databases">
        <title>Whole genome analyses suggest that Burkholderia sensu lato contains two further novel genera in the rhizoxinica-symbiotica group Mycetohabitans gen. nov., and Trinickia gen. nov.: implications for the evolution of diazotrophy and nodulation in the Burkholderiaceae.</title>
        <authorList>
            <person name="Estrada-de los Santos P."/>
            <person name="Palmer M."/>
            <person name="Chavez-Ramirez B."/>
            <person name="Beukes C."/>
            <person name="Steenkamp E.T."/>
            <person name="Hirsch A.M."/>
            <person name="Manyaka P."/>
            <person name="Maluk M."/>
            <person name="Lafos M."/>
            <person name="Crook M."/>
            <person name="Gross E."/>
            <person name="Simon M.F."/>
            <person name="Bueno dos Reis Junior F."/>
            <person name="Poole P.S."/>
            <person name="Venter S.N."/>
            <person name="James E.K."/>
        </authorList>
    </citation>
    <scope>NUCLEOTIDE SEQUENCE [LARGE SCALE GENOMIC DNA]</scope>
    <source>
        <strain evidence="1 2">GIMN1.004</strain>
    </source>
</reference>
<evidence type="ECO:0000313" key="1">
    <source>
        <dbReference type="EMBL" id="PMS18185.1"/>
    </source>
</evidence>
<keyword evidence="1" id="KW-0540">Nuclease</keyword>
<name>A0A2N7VM43_9BURK</name>
<comment type="caution">
    <text evidence="1">The sequence shown here is derived from an EMBL/GenBank/DDBJ whole genome shotgun (WGS) entry which is preliminary data.</text>
</comment>
<dbReference type="NCBIfam" id="NF007277">
    <property type="entry name" value="PRK09736.1"/>
    <property type="match status" value="1"/>
</dbReference>
<gene>
    <name evidence="1" type="ORF">C0Z18_18010</name>
</gene>
<keyword evidence="1" id="KW-0255">Endonuclease</keyword>
<dbReference type="AlphaFoldDB" id="A0A2N7VM43"/>